<organism evidence="1">
    <name type="scientific">Oryza brachyantha</name>
    <name type="common">malo sina</name>
    <dbReference type="NCBI Taxonomy" id="4533"/>
    <lineage>
        <taxon>Eukaryota</taxon>
        <taxon>Viridiplantae</taxon>
        <taxon>Streptophyta</taxon>
        <taxon>Embryophyta</taxon>
        <taxon>Tracheophyta</taxon>
        <taxon>Spermatophyta</taxon>
        <taxon>Magnoliopsida</taxon>
        <taxon>Liliopsida</taxon>
        <taxon>Poales</taxon>
        <taxon>Poaceae</taxon>
        <taxon>BOP clade</taxon>
        <taxon>Oryzoideae</taxon>
        <taxon>Oryzeae</taxon>
        <taxon>Oryzinae</taxon>
        <taxon>Oryza</taxon>
    </lineage>
</organism>
<dbReference type="EnsemblPlants" id="OB02G33750.1">
    <property type="protein sequence ID" value="OB02G33750.1"/>
    <property type="gene ID" value="OB02G33750"/>
</dbReference>
<evidence type="ECO:0000313" key="2">
    <source>
        <dbReference type="Proteomes" id="UP000006038"/>
    </source>
</evidence>
<accession>J3LFF8</accession>
<proteinExistence type="predicted"/>
<protein>
    <submittedName>
        <fullName evidence="1">Uncharacterized protein</fullName>
    </submittedName>
</protein>
<reference evidence="1" key="1">
    <citation type="submission" date="2013-04" db="UniProtKB">
        <authorList>
            <consortium name="EnsemblPlants"/>
        </authorList>
    </citation>
    <scope>IDENTIFICATION</scope>
</reference>
<dbReference type="HOGENOM" id="CLU_2201017_0_0_1"/>
<sequence>MGGSAGAYLVKGLEGEAFVADGHGDLPDAVQEEHLTVALHDLFPLLVLAFRVRREDRRSNWVLQFLRAWVRVGCFHWLHVFDEEKIASVPPDVLVQGDGKRRTVGRGE</sequence>
<dbReference type="Gramene" id="OB02G33750.1">
    <property type="protein sequence ID" value="OB02G33750.1"/>
    <property type="gene ID" value="OB02G33750"/>
</dbReference>
<evidence type="ECO:0000313" key="1">
    <source>
        <dbReference type="EnsemblPlants" id="OB02G33750.1"/>
    </source>
</evidence>
<keyword evidence="2" id="KW-1185">Reference proteome</keyword>
<dbReference type="AlphaFoldDB" id="J3LFF8"/>
<dbReference type="Proteomes" id="UP000006038">
    <property type="component" value="Unassembled WGS sequence"/>
</dbReference>
<name>J3LFF8_ORYBR</name>